<feature type="transmembrane region" description="Helical" evidence="6">
    <location>
        <begin position="77"/>
        <end position="103"/>
    </location>
</feature>
<reference evidence="8" key="1">
    <citation type="submission" date="2022-08" db="EMBL/GenBank/DDBJ databases">
        <title>The complete genome sequence of the thermophilic bacterium Laceyella sacchari FBKL4.010 reveals the basis for tetramethylpyrazine biosynthesis in Moutai-flavor Daqu.</title>
        <authorList>
            <person name="Li D."/>
            <person name="Huang W."/>
            <person name="Wang C."/>
            <person name="Qiu S."/>
        </authorList>
    </citation>
    <scope>NUCLEOTIDE SEQUENCE</scope>
    <source>
        <strain evidence="8">FBKL4.014</strain>
    </source>
</reference>
<feature type="transmembrane region" description="Helical" evidence="6">
    <location>
        <begin position="165"/>
        <end position="186"/>
    </location>
</feature>
<evidence type="ECO:0000259" key="7">
    <source>
        <dbReference type="PROSITE" id="PS50850"/>
    </source>
</evidence>
<dbReference type="SUPFAM" id="SSF103473">
    <property type="entry name" value="MFS general substrate transporter"/>
    <property type="match status" value="1"/>
</dbReference>
<dbReference type="Pfam" id="PF07690">
    <property type="entry name" value="MFS_1"/>
    <property type="match status" value="1"/>
</dbReference>
<feature type="transmembrane region" description="Helical" evidence="6">
    <location>
        <begin position="46"/>
        <end position="65"/>
    </location>
</feature>
<evidence type="ECO:0000256" key="1">
    <source>
        <dbReference type="ARBA" id="ARBA00004651"/>
    </source>
</evidence>
<feature type="transmembrane region" description="Helical" evidence="6">
    <location>
        <begin position="487"/>
        <end position="509"/>
    </location>
</feature>
<dbReference type="PROSITE" id="PS00216">
    <property type="entry name" value="SUGAR_TRANSPORT_1"/>
    <property type="match status" value="1"/>
</dbReference>
<keyword evidence="5 6" id="KW-0472">Membrane</keyword>
<dbReference type="Proteomes" id="UP001058650">
    <property type="component" value="Chromosome"/>
</dbReference>
<keyword evidence="4 6" id="KW-1133">Transmembrane helix</keyword>
<accession>A0ABY5U2T1</accession>
<dbReference type="RefSeq" id="WP_259435918.1">
    <property type="nucleotide sequence ID" value="NZ_CP103866.1"/>
</dbReference>
<name>A0ABY5U2T1_LACSH</name>
<keyword evidence="9" id="KW-1185">Reference proteome</keyword>
<feature type="transmembrane region" description="Helical" evidence="6">
    <location>
        <begin position="139"/>
        <end position="159"/>
    </location>
</feature>
<dbReference type="InterPro" id="IPR020846">
    <property type="entry name" value="MFS_dom"/>
</dbReference>
<feature type="transmembrane region" description="Helical" evidence="6">
    <location>
        <begin position="360"/>
        <end position="379"/>
    </location>
</feature>
<dbReference type="EMBL" id="CP103866">
    <property type="protein sequence ID" value="UWE03325.1"/>
    <property type="molecule type" value="Genomic_DNA"/>
</dbReference>
<evidence type="ECO:0000256" key="4">
    <source>
        <dbReference type="ARBA" id="ARBA00022989"/>
    </source>
</evidence>
<evidence type="ECO:0000313" key="8">
    <source>
        <dbReference type="EMBL" id="UWE03325.1"/>
    </source>
</evidence>
<evidence type="ECO:0000256" key="2">
    <source>
        <dbReference type="ARBA" id="ARBA00022448"/>
    </source>
</evidence>
<evidence type="ECO:0000313" key="9">
    <source>
        <dbReference type="Proteomes" id="UP001058650"/>
    </source>
</evidence>
<dbReference type="InterPro" id="IPR011701">
    <property type="entry name" value="MFS"/>
</dbReference>
<feature type="transmembrane region" description="Helical" evidence="6">
    <location>
        <begin position="331"/>
        <end position="348"/>
    </location>
</feature>
<protein>
    <submittedName>
        <fullName evidence="8">MFS transporter</fullName>
    </submittedName>
</protein>
<dbReference type="PANTHER" id="PTHR23501">
    <property type="entry name" value="MAJOR FACILITATOR SUPERFAMILY"/>
    <property type="match status" value="1"/>
</dbReference>
<feature type="transmembrane region" description="Helical" evidence="6">
    <location>
        <begin position="12"/>
        <end position="34"/>
    </location>
</feature>
<organism evidence="8 9">
    <name type="scientific">Laceyella sacchari</name>
    <name type="common">Thermoactinomyces thalpophilus</name>
    <dbReference type="NCBI Taxonomy" id="37482"/>
    <lineage>
        <taxon>Bacteria</taxon>
        <taxon>Bacillati</taxon>
        <taxon>Bacillota</taxon>
        <taxon>Bacilli</taxon>
        <taxon>Bacillales</taxon>
        <taxon>Thermoactinomycetaceae</taxon>
        <taxon>Laceyella</taxon>
    </lineage>
</organism>
<comment type="subcellular location">
    <subcellularLocation>
        <location evidence="1">Cell membrane</location>
        <topology evidence="1">Multi-pass membrane protein</topology>
    </subcellularLocation>
</comment>
<dbReference type="PROSITE" id="PS50850">
    <property type="entry name" value="MFS"/>
    <property type="match status" value="1"/>
</dbReference>
<dbReference type="PRINTS" id="PR01036">
    <property type="entry name" value="TCRTETB"/>
</dbReference>
<feature type="transmembrane region" description="Helical" evidence="6">
    <location>
        <begin position="109"/>
        <end position="127"/>
    </location>
</feature>
<feature type="transmembrane region" description="Helical" evidence="6">
    <location>
        <begin position="267"/>
        <end position="290"/>
    </location>
</feature>
<dbReference type="PANTHER" id="PTHR23501:SF197">
    <property type="entry name" value="COMD"/>
    <property type="match status" value="1"/>
</dbReference>
<feature type="domain" description="Major facilitator superfamily (MFS) profile" evidence="7">
    <location>
        <begin position="12"/>
        <end position="513"/>
    </location>
</feature>
<dbReference type="Gene3D" id="1.20.1250.20">
    <property type="entry name" value="MFS general substrate transporter like domains"/>
    <property type="match status" value="1"/>
</dbReference>
<dbReference type="CDD" id="cd17502">
    <property type="entry name" value="MFS_Azr1_MDR_like"/>
    <property type="match status" value="1"/>
</dbReference>
<feature type="transmembrane region" description="Helical" evidence="6">
    <location>
        <begin position="198"/>
        <end position="218"/>
    </location>
</feature>
<dbReference type="InterPro" id="IPR036259">
    <property type="entry name" value="MFS_trans_sf"/>
</dbReference>
<evidence type="ECO:0000256" key="3">
    <source>
        <dbReference type="ARBA" id="ARBA00022692"/>
    </source>
</evidence>
<sequence>MEYLSQRKKLIVMLAIMSALFFASLNQTIIGTALPTIVAQLGGADYFDWVFTINMLASAITVIIVGKLSDIYGRRSFLLYGLGVLILGCVLCGTAKTMFQLILYRGVQGIGEGMVMSTVFTSVGDLFAPRERGKWQGMLGATFGLTSILGPSIGGFIVHHWSWPWIFWVFLPVGIISLFLILSLYPKTDFHQREAVDYWGAFALIAMMLPMMFALSFGGKAYAWTSPLILSLLGMTILSFSVFLIIESKVESPMVPLNLFKNSIFTLSNIVSFGIGIGMFGTIMYIPFLAQGVLGTDSSKTGMIMMSLIISMMVFSTISGQIVSKTGKYKVLSIFGLVTMTGASYLLYLSDPSTTPLTLVSKLVLFGIGLGICFPIFSLTAQNALEHRYLGVATSTNQLFRQLGGTVGVAIMGTIMSTQLNEKLTHIPLLDKITNSRVQLDGSHYESTLKALLDPQKLGEIRAHLPSAQMAQFDHLVMELRHTIDEAIGGIFLFIMLSLLVCVVLSFFIKEIELRTVNTPESAENTETNSTSTA</sequence>
<proteinExistence type="predicted"/>
<keyword evidence="2" id="KW-0813">Transport</keyword>
<dbReference type="Gene3D" id="1.20.1720.10">
    <property type="entry name" value="Multidrug resistance protein D"/>
    <property type="match status" value="1"/>
</dbReference>
<feature type="transmembrane region" description="Helical" evidence="6">
    <location>
        <begin position="224"/>
        <end position="246"/>
    </location>
</feature>
<keyword evidence="3 6" id="KW-0812">Transmembrane</keyword>
<gene>
    <name evidence="8" type="ORF">NYR52_14600</name>
</gene>
<evidence type="ECO:0000256" key="5">
    <source>
        <dbReference type="ARBA" id="ARBA00023136"/>
    </source>
</evidence>
<dbReference type="InterPro" id="IPR005829">
    <property type="entry name" value="Sugar_transporter_CS"/>
</dbReference>
<feature type="transmembrane region" description="Helical" evidence="6">
    <location>
        <begin position="302"/>
        <end position="324"/>
    </location>
</feature>
<feature type="transmembrane region" description="Helical" evidence="6">
    <location>
        <begin position="399"/>
        <end position="420"/>
    </location>
</feature>
<evidence type="ECO:0000256" key="6">
    <source>
        <dbReference type="SAM" id="Phobius"/>
    </source>
</evidence>